<keyword evidence="1 3" id="KW-0403">Intermediate filament</keyword>
<evidence type="ECO:0000256" key="4">
    <source>
        <dbReference type="SAM" id="Coils"/>
    </source>
</evidence>
<evidence type="ECO:0000256" key="3">
    <source>
        <dbReference type="RuleBase" id="RU000685"/>
    </source>
</evidence>
<dbReference type="SUPFAM" id="SSF64593">
    <property type="entry name" value="Intermediate filament protein, coiled coil region"/>
    <property type="match status" value="2"/>
</dbReference>
<dbReference type="Ensembl" id="ENSECRT00000033927.1">
    <property type="protein sequence ID" value="ENSECRP00000033202.1"/>
    <property type="gene ID" value="ENSECRG00000022481.1"/>
</dbReference>
<reference evidence="6" key="2">
    <citation type="submission" date="2025-09" db="UniProtKB">
        <authorList>
            <consortium name="Ensembl"/>
        </authorList>
    </citation>
    <scope>IDENTIFICATION</scope>
</reference>
<dbReference type="PANTHER" id="PTHR23239:SF366">
    <property type="entry name" value="KERATIN, TYPE I CYTOSKELETAL 47 KDA"/>
    <property type="match status" value="1"/>
</dbReference>
<feature type="coiled-coil region" evidence="4">
    <location>
        <begin position="418"/>
        <end position="445"/>
    </location>
</feature>
<dbReference type="GeneTree" id="ENSGT00950000182969"/>
<evidence type="ECO:0000256" key="1">
    <source>
        <dbReference type="ARBA" id="ARBA00022754"/>
    </source>
</evidence>
<dbReference type="PANTHER" id="PTHR23239">
    <property type="entry name" value="INTERMEDIATE FILAMENT"/>
    <property type="match status" value="1"/>
</dbReference>
<dbReference type="Gene3D" id="1.20.5.170">
    <property type="match status" value="1"/>
</dbReference>
<dbReference type="InterPro" id="IPR002957">
    <property type="entry name" value="Keratin_I"/>
</dbReference>
<dbReference type="Gene3D" id="1.20.5.500">
    <property type="entry name" value="Single helix bin"/>
    <property type="match status" value="1"/>
</dbReference>
<dbReference type="PROSITE" id="PS00226">
    <property type="entry name" value="IF_ROD_1"/>
    <property type="match status" value="1"/>
</dbReference>
<dbReference type="AlphaFoldDB" id="A0A8C4TP06"/>
<dbReference type="Gene3D" id="1.20.5.1160">
    <property type="entry name" value="Vasodilator-stimulated phosphoprotein"/>
    <property type="match status" value="1"/>
</dbReference>
<dbReference type="GO" id="GO:0005198">
    <property type="term" value="F:structural molecule activity"/>
    <property type="evidence" value="ECO:0007669"/>
    <property type="project" value="InterPro"/>
</dbReference>
<dbReference type="SMART" id="SM01391">
    <property type="entry name" value="Filament"/>
    <property type="match status" value="1"/>
</dbReference>
<evidence type="ECO:0000259" key="5">
    <source>
        <dbReference type="PROSITE" id="PS51842"/>
    </source>
</evidence>
<evidence type="ECO:0000313" key="6">
    <source>
        <dbReference type="Ensembl" id="ENSECRP00000033202.1"/>
    </source>
</evidence>
<dbReference type="PROSITE" id="PS51842">
    <property type="entry name" value="IF_ROD_2"/>
    <property type="match status" value="1"/>
</dbReference>
<comment type="similarity">
    <text evidence="3">Belongs to the intermediate filament family.</text>
</comment>
<dbReference type="InterPro" id="IPR018039">
    <property type="entry name" value="IF_conserved"/>
</dbReference>
<dbReference type="GO" id="GO:0005882">
    <property type="term" value="C:intermediate filament"/>
    <property type="evidence" value="ECO:0007669"/>
    <property type="project" value="UniProtKB-KW"/>
</dbReference>
<dbReference type="Pfam" id="PF00038">
    <property type="entry name" value="Filament"/>
    <property type="match status" value="1"/>
</dbReference>
<feature type="coiled-coil region" evidence="4">
    <location>
        <begin position="141"/>
        <end position="182"/>
    </location>
</feature>
<evidence type="ECO:0000256" key="2">
    <source>
        <dbReference type="ARBA" id="ARBA00023054"/>
    </source>
</evidence>
<evidence type="ECO:0000313" key="7">
    <source>
        <dbReference type="Proteomes" id="UP000694620"/>
    </source>
</evidence>
<reference evidence="6" key="1">
    <citation type="submission" date="2025-08" db="UniProtKB">
        <authorList>
            <consortium name="Ensembl"/>
        </authorList>
    </citation>
    <scope>IDENTIFICATION</scope>
</reference>
<keyword evidence="2 4" id="KW-0175">Coiled coil</keyword>
<keyword evidence="7" id="KW-1185">Reference proteome</keyword>
<feature type="domain" description="IF rod" evidence="5">
    <location>
        <begin position="144"/>
        <end position="453"/>
    </location>
</feature>
<dbReference type="Proteomes" id="UP000694620">
    <property type="component" value="Unassembled WGS sequence"/>
</dbReference>
<name>A0A8C4TP06_ERPCA</name>
<sequence length="471" mass="49916">MPLRRKQSSSVSSYLINGRGTGVGRGLTATGSFGELGGGFGGGGFGGGGFGGGGGGSFGGGSFVGVSGGGGGFGGGYGGGGGGFGVGGIGGGYGGSSFAGSGFLCGFGGGMGAGGGGGFGVDGGAGGGFFSSSSISGVPFMLNEKQQMQSLNDRLATYLDKVRTLEATNKDLENKLKNFRTSKVVSRDFTLYQEQLKPLRDQIIAAIIENSRLALKIGNAQLAADDFRKKYETEYIIRQTVEADILNLKSLKEEYDSHQTSNNQEVEALKKEIEEMTKQHGQSVSILKQEMSGTVSVDVTTTESPDLKQILDDLRAEYEDIVRRNKEDLEMWFNKQVETKQAAAIQETDVSESSKIEVTELRHQNQSLQTEMDTLLVSKGTLEDNLAAVNGRYQMELHRYAALVGTMEGELMSIRNSITSQSEDYRNLLNIKEKLEKEIATYKLLLEGVELGAGGASSAITCTTQCLENNH</sequence>
<proteinExistence type="inferred from homology"/>
<dbReference type="PRINTS" id="PR01248">
    <property type="entry name" value="TYPE1KERATIN"/>
</dbReference>
<dbReference type="InterPro" id="IPR039008">
    <property type="entry name" value="IF_rod_dom"/>
</dbReference>
<accession>A0A8C4TP06</accession>
<protein>
    <submittedName>
        <fullName evidence="6">Keratin, type 1 cytoskeletal 11-like</fullName>
    </submittedName>
</protein>
<organism evidence="6 7">
    <name type="scientific">Erpetoichthys calabaricus</name>
    <name type="common">Rope fish</name>
    <name type="synonym">Calamoichthys calabaricus</name>
    <dbReference type="NCBI Taxonomy" id="27687"/>
    <lineage>
        <taxon>Eukaryota</taxon>
        <taxon>Metazoa</taxon>
        <taxon>Chordata</taxon>
        <taxon>Craniata</taxon>
        <taxon>Vertebrata</taxon>
        <taxon>Euteleostomi</taxon>
        <taxon>Actinopterygii</taxon>
        <taxon>Polypteriformes</taxon>
        <taxon>Polypteridae</taxon>
        <taxon>Erpetoichthys</taxon>
    </lineage>
</organism>